<organism evidence="2 3">
    <name type="scientific">Mycena alexandri</name>
    <dbReference type="NCBI Taxonomy" id="1745969"/>
    <lineage>
        <taxon>Eukaryota</taxon>
        <taxon>Fungi</taxon>
        <taxon>Dikarya</taxon>
        <taxon>Basidiomycota</taxon>
        <taxon>Agaricomycotina</taxon>
        <taxon>Agaricomycetes</taxon>
        <taxon>Agaricomycetidae</taxon>
        <taxon>Agaricales</taxon>
        <taxon>Marasmiineae</taxon>
        <taxon>Mycenaceae</taxon>
        <taxon>Mycena</taxon>
    </lineage>
</organism>
<dbReference type="Proteomes" id="UP001218188">
    <property type="component" value="Unassembled WGS sequence"/>
</dbReference>
<dbReference type="AlphaFoldDB" id="A0AAD6TF43"/>
<feature type="compositionally biased region" description="Low complexity" evidence="1">
    <location>
        <begin position="220"/>
        <end position="229"/>
    </location>
</feature>
<keyword evidence="3" id="KW-1185">Reference proteome</keyword>
<sequence>MSSVCLHFANPPKSGPNMTEIATVQTLKYPEKYVCFLFGAGKGCSLGSKQQVPIILLLFGPQREQIFWAKEWQTQRILIPYLYPGWIGEVFCRLEHWACRENCKNIISGLSTIDTSLLEDFLTRSSASFRHLAICLDGGLFRLMPDFEDLQLSCGESDFKIVRYLGGTAALAAAGFHQPRSFSDVAAAFAERKKEHEDDKLSSAANKRKQTRLVSESDQAQHPQQHQHPNGARECAPEPIQRPPVGERQGIGRPRVVSGVGPEDERRVCGSGWGNEEGEGGMKALGSSGFALCTTMCIGPVEAELYAGGGEGGPNASAWPSPRSASGVRDVDELLPSPGTIIMAVVSGHTS</sequence>
<protein>
    <submittedName>
        <fullName evidence="2">Uncharacterized protein</fullName>
    </submittedName>
</protein>
<proteinExistence type="predicted"/>
<comment type="caution">
    <text evidence="2">The sequence shown here is derived from an EMBL/GenBank/DDBJ whole genome shotgun (WGS) entry which is preliminary data.</text>
</comment>
<dbReference type="EMBL" id="JARJCM010000006">
    <property type="protein sequence ID" value="KAJ7044833.1"/>
    <property type="molecule type" value="Genomic_DNA"/>
</dbReference>
<reference evidence="2" key="1">
    <citation type="submission" date="2023-03" db="EMBL/GenBank/DDBJ databases">
        <title>Massive genome expansion in bonnet fungi (Mycena s.s.) driven by repeated elements and novel gene families across ecological guilds.</title>
        <authorList>
            <consortium name="Lawrence Berkeley National Laboratory"/>
            <person name="Harder C.B."/>
            <person name="Miyauchi S."/>
            <person name="Viragh M."/>
            <person name="Kuo A."/>
            <person name="Thoen E."/>
            <person name="Andreopoulos B."/>
            <person name="Lu D."/>
            <person name="Skrede I."/>
            <person name="Drula E."/>
            <person name="Henrissat B."/>
            <person name="Morin E."/>
            <person name="Kohler A."/>
            <person name="Barry K."/>
            <person name="LaButti K."/>
            <person name="Morin E."/>
            <person name="Salamov A."/>
            <person name="Lipzen A."/>
            <person name="Mereny Z."/>
            <person name="Hegedus B."/>
            <person name="Baldrian P."/>
            <person name="Stursova M."/>
            <person name="Weitz H."/>
            <person name="Taylor A."/>
            <person name="Grigoriev I.V."/>
            <person name="Nagy L.G."/>
            <person name="Martin F."/>
            <person name="Kauserud H."/>
        </authorList>
    </citation>
    <scope>NUCLEOTIDE SEQUENCE</scope>
    <source>
        <strain evidence="2">CBHHK200</strain>
    </source>
</reference>
<gene>
    <name evidence="2" type="ORF">C8F04DRAFT_1174591</name>
</gene>
<evidence type="ECO:0000256" key="1">
    <source>
        <dbReference type="SAM" id="MobiDB-lite"/>
    </source>
</evidence>
<name>A0AAD6TF43_9AGAR</name>
<evidence type="ECO:0000313" key="3">
    <source>
        <dbReference type="Proteomes" id="UP001218188"/>
    </source>
</evidence>
<evidence type="ECO:0000313" key="2">
    <source>
        <dbReference type="EMBL" id="KAJ7044833.1"/>
    </source>
</evidence>
<feature type="region of interest" description="Disordered" evidence="1">
    <location>
        <begin position="194"/>
        <end position="267"/>
    </location>
</feature>
<accession>A0AAD6TF43</accession>